<keyword evidence="2" id="KW-0472">Membrane</keyword>
<dbReference type="PANTHER" id="PTHR34853:SF1">
    <property type="entry name" value="LIPASE 5"/>
    <property type="match status" value="1"/>
</dbReference>
<evidence type="ECO:0008006" key="5">
    <source>
        <dbReference type="Google" id="ProtNLM"/>
    </source>
</evidence>
<dbReference type="PIRSF" id="PIRSF029171">
    <property type="entry name" value="Esterase_LipA"/>
    <property type="match status" value="1"/>
</dbReference>
<dbReference type="PANTHER" id="PTHR34853">
    <property type="match status" value="1"/>
</dbReference>
<evidence type="ECO:0000313" key="4">
    <source>
        <dbReference type="Proteomes" id="UP000563898"/>
    </source>
</evidence>
<protein>
    <recommendedName>
        <fullName evidence="5">Secretory lipase</fullName>
    </recommendedName>
</protein>
<dbReference type="Pfam" id="PF03583">
    <property type="entry name" value="LIP"/>
    <property type="match status" value="1"/>
</dbReference>
<organism evidence="3 4">
    <name type="scientific">Gordonia polyisoprenivorans</name>
    <dbReference type="NCBI Taxonomy" id="84595"/>
    <lineage>
        <taxon>Bacteria</taxon>
        <taxon>Bacillati</taxon>
        <taxon>Actinomycetota</taxon>
        <taxon>Actinomycetes</taxon>
        <taxon>Mycobacteriales</taxon>
        <taxon>Gordoniaceae</taxon>
        <taxon>Gordonia</taxon>
    </lineage>
</organism>
<dbReference type="Gene3D" id="3.40.50.1820">
    <property type="entry name" value="alpha/beta hydrolase"/>
    <property type="match status" value="2"/>
</dbReference>
<dbReference type="GO" id="GO:0004806">
    <property type="term" value="F:triacylglycerol lipase activity"/>
    <property type="evidence" value="ECO:0007669"/>
    <property type="project" value="InterPro"/>
</dbReference>
<proteinExistence type="predicted"/>
<dbReference type="InterPro" id="IPR005152">
    <property type="entry name" value="Lipase_secreted"/>
</dbReference>
<dbReference type="EMBL" id="JAAXPC010000001">
    <property type="protein sequence ID" value="NKY00368.1"/>
    <property type="molecule type" value="Genomic_DNA"/>
</dbReference>
<dbReference type="AlphaFoldDB" id="A0A846WFX8"/>
<evidence type="ECO:0000256" key="1">
    <source>
        <dbReference type="SAM" id="MobiDB-lite"/>
    </source>
</evidence>
<comment type="caution">
    <text evidence="3">The sequence shown here is derived from an EMBL/GenBank/DDBJ whole genome shotgun (WGS) entry which is preliminary data.</text>
</comment>
<keyword evidence="2" id="KW-1133">Transmembrane helix</keyword>
<dbReference type="RefSeq" id="WP_006372641.1">
    <property type="nucleotide sequence ID" value="NZ_JAAXPC010000001.1"/>
</dbReference>
<keyword evidence="2" id="KW-0812">Transmembrane</keyword>
<feature type="region of interest" description="Disordered" evidence="1">
    <location>
        <begin position="41"/>
        <end position="62"/>
    </location>
</feature>
<name>A0A846WFX8_9ACTN</name>
<dbReference type="InterPro" id="IPR029058">
    <property type="entry name" value="AB_hydrolase_fold"/>
</dbReference>
<dbReference type="SUPFAM" id="SSF53474">
    <property type="entry name" value="alpha/beta-Hydrolases"/>
    <property type="match status" value="1"/>
</dbReference>
<evidence type="ECO:0000313" key="3">
    <source>
        <dbReference type="EMBL" id="NKY00368.1"/>
    </source>
</evidence>
<accession>A0A846WFX8</accession>
<evidence type="ECO:0000256" key="2">
    <source>
        <dbReference type="SAM" id="Phobius"/>
    </source>
</evidence>
<dbReference type="Proteomes" id="UP000563898">
    <property type="component" value="Unassembled WGS sequence"/>
</dbReference>
<reference evidence="3 4" key="1">
    <citation type="submission" date="2020-04" db="EMBL/GenBank/DDBJ databases">
        <title>MicrobeNet Type strains.</title>
        <authorList>
            <person name="Nicholson A.C."/>
        </authorList>
    </citation>
    <scope>NUCLEOTIDE SEQUENCE [LARGE SCALE GENOMIC DNA]</scope>
    <source>
        <strain evidence="3 4">ATCC BAA-14</strain>
    </source>
</reference>
<dbReference type="GO" id="GO:0016042">
    <property type="term" value="P:lipid catabolic process"/>
    <property type="evidence" value="ECO:0007669"/>
    <property type="project" value="InterPro"/>
</dbReference>
<sequence length="429" mass="44448">MTDIREPSGQTAVGAAPSRRLAGWWLAILVIVAVVATGCSSNPDPAPTDSGDPGVAYDVNTSGTGPGALRAAQTMPYLDRRVTAQASTALRIRYASTDGRTGAPTTVWGAVFVPSSARPADGWDTVVLAHGTTGLLGECGVTLDPTLGDLAATAAAWLEQGYVVVVPEYQGLGYPGSSDPTHPYLDARTEGMNVIDGVRAARALVPGVSTRWAALGGSQGGQAVWAANTLAGTYGAGLDLRGTASLSPAAQFSGLVDLATRRQLTLDQYGLYTWLILAVQQENPGFDLGKYVRGAAKSHWDELAQCLPVHAQARASILRSLSPDDLTPDSPADAAALTALLARRAVPDQRPAAPMLVLYGGRDQLIDSRWTAAAIGSACANGATLQSQFQPDADHGGVAGDSVVGWILNRFDDEPAFSTCGTAPGSEQR</sequence>
<feature type="transmembrane region" description="Helical" evidence="2">
    <location>
        <begin position="21"/>
        <end position="38"/>
    </location>
</feature>
<gene>
    <name evidence="3" type="ORF">HGA05_02065</name>
</gene>